<protein>
    <recommendedName>
        <fullName evidence="4">DUF937 domain-containing protein</fullName>
    </recommendedName>
</protein>
<feature type="region of interest" description="Disordered" evidence="1">
    <location>
        <begin position="1"/>
        <end position="92"/>
    </location>
</feature>
<organism evidence="2 3">
    <name type="scientific">Hymenobacter volaticus</name>
    <dbReference type="NCBI Taxonomy" id="2932254"/>
    <lineage>
        <taxon>Bacteria</taxon>
        <taxon>Pseudomonadati</taxon>
        <taxon>Bacteroidota</taxon>
        <taxon>Cytophagia</taxon>
        <taxon>Cytophagales</taxon>
        <taxon>Hymenobacteraceae</taxon>
        <taxon>Hymenobacter</taxon>
    </lineage>
</organism>
<evidence type="ECO:0000313" key="2">
    <source>
        <dbReference type="EMBL" id="UOQ68249.1"/>
    </source>
</evidence>
<evidence type="ECO:0000256" key="1">
    <source>
        <dbReference type="SAM" id="MobiDB-lite"/>
    </source>
</evidence>
<name>A0ABY4GBF8_9BACT</name>
<accession>A0ABY4GBF8</accession>
<proteinExistence type="predicted"/>
<evidence type="ECO:0000313" key="3">
    <source>
        <dbReference type="Proteomes" id="UP000830401"/>
    </source>
</evidence>
<dbReference type="EMBL" id="CP095061">
    <property type="protein sequence ID" value="UOQ68249.1"/>
    <property type="molecule type" value="Genomic_DNA"/>
</dbReference>
<feature type="compositionally biased region" description="Low complexity" evidence="1">
    <location>
        <begin position="21"/>
        <end position="31"/>
    </location>
</feature>
<reference evidence="2" key="1">
    <citation type="submission" date="2022-04" db="EMBL/GenBank/DDBJ databases">
        <title>Hymenobacter sp. isolated from the air.</title>
        <authorList>
            <person name="Won M."/>
            <person name="Lee C.-M."/>
            <person name="Woen H.-Y."/>
            <person name="Kwon S.-W."/>
        </authorList>
    </citation>
    <scope>NUCLEOTIDE SEQUENCE</scope>
    <source>
        <strain evidence="2">5420S-77</strain>
    </source>
</reference>
<dbReference type="Proteomes" id="UP000830401">
    <property type="component" value="Chromosome"/>
</dbReference>
<feature type="compositionally biased region" description="Low complexity" evidence="1">
    <location>
        <begin position="43"/>
        <end position="58"/>
    </location>
</feature>
<sequence>METKSKYRVTQGNHKRPHDTPPSGSGPMGQPSEHHASDEFEAGGQVVEEVTGTSETTSPAGSGTELTEAEGHMRVSNPATSRKQRESTETTAVTEPVVEASLATITSSQDAQEFWGALAGAIGPFIVNTVKKTGISLATSGIKKLSPTLSNMLRREGYSETAIQRLESGQQESGAEEPVVVGREFWEKLASACIPVFRRRPGMYPITYPSILQPKGGINKLSESSQQEAGAESATGEREFWGAIASALAPVLAPVAKQVAGMAIKSGTSLVKSGIRKLFDANDQETGGEDEEVAQQLEALFLQHVAANQQEAGSETAAGEREFFGALAKKLVPVFKPLAQNLASAAAKAGGALVKKISPKLANMLRLEGFSETAIQQLESSQQEAGSESAMGEREFWGVIASALAPVLAPVAKQVAGMAIKSGTSLVKSGIRKLFDANDQETGADTEAAAQQLEALFVQQIMANQQEAGSQLSAGEREFFGALAKKLVPVLMPVAKSVAGAAIKTGTSLVKKMFESSQQESGAETEAAVQQLEALFLQHVEANQHESSTQPTAGEREFFGALAKKLVPILRPIAQNISYIVQPSIKKVSPVLSNMLRQEGFDETTIQQLESSQQEAGAESATGEREFWGAIASALAPVLAPVAKQVAGMAIKSGTSLVKSGIRKLFDANDQETGGEDEEVAQQLEALFLQHVAANQQEAGSETAAGEREFFGALAKKLVPVFKPLAQNLASAAAKAGGALVKKISPKLANMLRLEGFSETAIQQLESSQQEAGSESAMGEREFWGVIASALAPVLAPVAKQVAGMAIKSGTSLVKSGIRKLFDANDQETGADIEDEEVAQQLEVLFLEQVEASQQESSDGTESAAGEREFWGLWPVRSYLY</sequence>
<gene>
    <name evidence="2" type="ORF">MUN86_10575</name>
</gene>
<keyword evidence="3" id="KW-1185">Reference proteome</keyword>
<dbReference type="RefSeq" id="WP_245125106.1">
    <property type="nucleotide sequence ID" value="NZ_CP095061.1"/>
</dbReference>
<evidence type="ECO:0008006" key="4">
    <source>
        <dbReference type="Google" id="ProtNLM"/>
    </source>
</evidence>